<proteinExistence type="predicted"/>
<evidence type="ECO:0000313" key="1">
    <source>
        <dbReference type="EMBL" id="UXC18049.1"/>
    </source>
</evidence>
<accession>A0ABY5ZWI5</accession>
<organism evidence="1 2">
    <name type="scientific">Comamonas squillarum</name>
    <dbReference type="NCBI Taxonomy" id="2977320"/>
    <lineage>
        <taxon>Bacteria</taxon>
        <taxon>Pseudomonadati</taxon>
        <taxon>Pseudomonadota</taxon>
        <taxon>Betaproteobacteria</taxon>
        <taxon>Burkholderiales</taxon>
        <taxon>Comamonadaceae</taxon>
        <taxon>Comamonas</taxon>
    </lineage>
</organism>
<evidence type="ECO:0000313" key="2">
    <source>
        <dbReference type="Proteomes" id="UP001058290"/>
    </source>
</evidence>
<keyword evidence="2" id="KW-1185">Reference proteome</keyword>
<name>A0ABY5ZWI5_9BURK</name>
<dbReference type="EMBL" id="CP104377">
    <property type="protein sequence ID" value="UXC18049.1"/>
    <property type="molecule type" value="Genomic_DNA"/>
</dbReference>
<dbReference type="Proteomes" id="UP001058290">
    <property type="component" value="Chromosome"/>
</dbReference>
<gene>
    <name evidence="1" type="ORF">N4T19_20515</name>
</gene>
<dbReference type="RefSeq" id="WP_133248057.1">
    <property type="nucleotide sequence ID" value="NZ_CP104377.1"/>
</dbReference>
<sequence>MQAASRSGGFRLAVEQQMSPSIAMFLLRCSKIMPATIFFPNAVDRQQQVAGERADLPHWWRLIFGVLQWNAR</sequence>
<reference evidence="1" key="1">
    <citation type="submission" date="2022-09" db="EMBL/GenBank/DDBJ databases">
        <title>Bacterial diversity in gut of crayfish and pufferfish.</title>
        <authorList>
            <person name="Huang Y."/>
        </authorList>
    </citation>
    <scope>NUCLEOTIDE SEQUENCE</scope>
    <source>
        <strain evidence="1">PR12</strain>
    </source>
</reference>
<protein>
    <submittedName>
        <fullName evidence="1">Uncharacterized protein</fullName>
    </submittedName>
</protein>